<name>A0ABV8TYE0_9ACTN</name>
<evidence type="ECO:0000313" key="5">
    <source>
        <dbReference type="Proteomes" id="UP001595823"/>
    </source>
</evidence>
<keyword evidence="2" id="KW-0472">Membrane</keyword>
<evidence type="ECO:0000256" key="1">
    <source>
        <dbReference type="ARBA" id="ARBA00034125"/>
    </source>
</evidence>
<feature type="domain" description="Threonine/serine exporter-like N-terminal" evidence="3">
    <location>
        <begin position="9"/>
        <end position="244"/>
    </location>
</feature>
<dbReference type="PANTHER" id="PTHR31082">
    <property type="entry name" value="PHEROMONE-REGULATED MEMBRANE PROTEIN 10"/>
    <property type="match status" value="1"/>
</dbReference>
<dbReference type="Proteomes" id="UP001595823">
    <property type="component" value="Unassembled WGS sequence"/>
</dbReference>
<dbReference type="InterPro" id="IPR010619">
    <property type="entry name" value="ThrE-like_N"/>
</dbReference>
<accession>A0ABV8TYE0</accession>
<evidence type="ECO:0000256" key="2">
    <source>
        <dbReference type="SAM" id="Phobius"/>
    </source>
</evidence>
<dbReference type="PANTHER" id="PTHR31082:SF4">
    <property type="entry name" value="PHEROMONE-REGULATED MEMBRANE PROTEIN 10"/>
    <property type="match status" value="1"/>
</dbReference>
<gene>
    <name evidence="4" type="ORF">ACFPET_10380</name>
</gene>
<reference evidence="5" key="1">
    <citation type="journal article" date="2019" name="Int. J. Syst. Evol. Microbiol.">
        <title>The Global Catalogue of Microorganisms (GCM) 10K type strain sequencing project: providing services to taxonomists for standard genome sequencing and annotation.</title>
        <authorList>
            <consortium name="The Broad Institute Genomics Platform"/>
            <consortium name="The Broad Institute Genome Sequencing Center for Infectious Disease"/>
            <person name="Wu L."/>
            <person name="Ma J."/>
        </authorList>
    </citation>
    <scope>NUCLEOTIDE SEQUENCE [LARGE SCALE GENOMIC DNA]</scope>
    <source>
        <strain evidence="5">IBRC-M 10908</strain>
    </source>
</reference>
<proteinExistence type="inferred from homology"/>
<feature type="transmembrane region" description="Helical" evidence="2">
    <location>
        <begin position="259"/>
        <end position="279"/>
    </location>
</feature>
<evidence type="ECO:0000313" key="4">
    <source>
        <dbReference type="EMBL" id="MFC4335605.1"/>
    </source>
</evidence>
<feature type="transmembrane region" description="Helical" evidence="2">
    <location>
        <begin position="136"/>
        <end position="154"/>
    </location>
</feature>
<feature type="transmembrane region" description="Helical" evidence="2">
    <location>
        <begin position="284"/>
        <end position="300"/>
    </location>
</feature>
<feature type="transmembrane region" description="Helical" evidence="2">
    <location>
        <begin position="374"/>
        <end position="395"/>
    </location>
</feature>
<comment type="similarity">
    <text evidence="1">Belongs to the ThrE exporter (TC 2.A.79) family.</text>
</comment>
<feature type="transmembrane region" description="Helical" evidence="2">
    <location>
        <begin position="306"/>
        <end position="326"/>
    </location>
</feature>
<dbReference type="EMBL" id="JBHSDK010000014">
    <property type="protein sequence ID" value="MFC4335605.1"/>
    <property type="molecule type" value="Genomic_DNA"/>
</dbReference>
<feature type="transmembrane region" description="Helical" evidence="2">
    <location>
        <begin position="191"/>
        <end position="214"/>
    </location>
</feature>
<evidence type="ECO:0000259" key="3">
    <source>
        <dbReference type="Pfam" id="PF06738"/>
    </source>
</evidence>
<keyword evidence="2" id="KW-0812">Transmembrane</keyword>
<dbReference type="Pfam" id="PF06738">
    <property type="entry name" value="ThrE"/>
    <property type="match status" value="1"/>
</dbReference>
<sequence length="406" mass="42005">MDTAVVRLLRHVGAALLASGDATNRVANQLNDIASLYGVHRIRFAAFPTSIFIRRADPSGGTVDFAVTGGVSLRLDQIGRVKDFVARLKDTLPDPDEAVEDLEVLLIQPPRFPPAVIVLGGALLSLGLGMTRDPALIALPWLAALGALTAALQWAAGRLRLLSMVLPVASAVLVSYIVFSLPPVWIGGEPAVIVFASLVVLLPGAAFTIGLTELSSGATVSGASRIMLAGASLLVLTLGITGGFVAAGSPGPAPGGYHAGAWLGWVGLPVMAFGAYLYASARKGAVVGMIAVFAIAYALVQGSDVLFGPIVGAFLGGFVIVPLAYHAQKRWRGPAAQLTFLSAFWLIGPGTDIVTSSTRFFLPEAVPVEGPSAVAVWTAVMLGILTGSQVITTAAEKIRQIIRGTD</sequence>
<feature type="transmembrane region" description="Helical" evidence="2">
    <location>
        <begin position="338"/>
        <end position="362"/>
    </location>
</feature>
<organism evidence="4 5">
    <name type="scientific">Salininema proteolyticum</name>
    <dbReference type="NCBI Taxonomy" id="1607685"/>
    <lineage>
        <taxon>Bacteria</taxon>
        <taxon>Bacillati</taxon>
        <taxon>Actinomycetota</taxon>
        <taxon>Actinomycetes</taxon>
        <taxon>Glycomycetales</taxon>
        <taxon>Glycomycetaceae</taxon>
        <taxon>Salininema</taxon>
    </lineage>
</organism>
<keyword evidence="5" id="KW-1185">Reference proteome</keyword>
<feature type="transmembrane region" description="Helical" evidence="2">
    <location>
        <begin position="161"/>
        <end position="179"/>
    </location>
</feature>
<keyword evidence="2" id="KW-1133">Transmembrane helix</keyword>
<dbReference type="RefSeq" id="WP_380620632.1">
    <property type="nucleotide sequence ID" value="NZ_JBHSDK010000014.1"/>
</dbReference>
<dbReference type="InterPro" id="IPR051361">
    <property type="entry name" value="ThrE/Ser_Exporter"/>
</dbReference>
<comment type="caution">
    <text evidence="4">The sequence shown here is derived from an EMBL/GenBank/DDBJ whole genome shotgun (WGS) entry which is preliminary data.</text>
</comment>
<protein>
    <submittedName>
        <fullName evidence="4">Threonine/serine exporter family protein</fullName>
    </submittedName>
</protein>
<feature type="transmembrane region" description="Helical" evidence="2">
    <location>
        <begin position="226"/>
        <end position="247"/>
    </location>
</feature>